<evidence type="ECO:0000256" key="8">
    <source>
        <dbReference type="HAMAP-Rule" id="MF_00265"/>
    </source>
</evidence>
<dbReference type="CDD" id="cd18746">
    <property type="entry name" value="PIN_VapC4-5_FitB-like"/>
    <property type="match status" value="1"/>
</dbReference>
<feature type="binding site" evidence="8">
    <location>
        <position position="102"/>
    </location>
    <ligand>
        <name>Mg(2+)</name>
        <dbReference type="ChEBI" id="CHEBI:18420"/>
    </ligand>
</feature>
<dbReference type="SUPFAM" id="SSF88723">
    <property type="entry name" value="PIN domain-like"/>
    <property type="match status" value="1"/>
</dbReference>
<protein>
    <recommendedName>
        <fullName evidence="8">Ribonuclease VapC</fullName>
        <shortName evidence="8">RNase VapC</shortName>
        <ecNumber evidence="8">3.1.-.-</ecNumber>
    </recommendedName>
    <alternativeName>
        <fullName evidence="8">Toxin VapC</fullName>
    </alternativeName>
</protein>
<evidence type="ECO:0000259" key="9">
    <source>
        <dbReference type="Pfam" id="PF01850"/>
    </source>
</evidence>
<gene>
    <name evidence="8" type="primary">vapC</name>
    <name evidence="10" type="ORF">HND93_28685</name>
</gene>
<evidence type="ECO:0000256" key="3">
    <source>
        <dbReference type="ARBA" id="ARBA00022722"/>
    </source>
</evidence>
<comment type="similarity">
    <text evidence="7 8">Belongs to the PINc/VapC protein family.</text>
</comment>
<keyword evidence="8" id="KW-0800">Toxin</keyword>
<evidence type="ECO:0000256" key="4">
    <source>
        <dbReference type="ARBA" id="ARBA00022723"/>
    </source>
</evidence>
<keyword evidence="6 8" id="KW-0460">Magnesium</keyword>
<evidence type="ECO:0000256" key="5">
    <source>
        <dbReference type="ARBA" id="ARBA00022801"/>
    </source>
</evidence>
<reference evidence="10 11" key="1">
    <citation type="submission" date="2020-05" db="EMBL/GenBank/DDBJ databases">
        <title>Azospirillum oleiclasticum sp. nov, a nitrogen-fixing and heavy crude oil-emulsifying bacterium isolated from the crude oil of Yumen Oilfield.</title>
        <authorList>
            <person name="Wu D."/>
            <person name="Cai M."/>
            <person name="Zhang X."/>
        </authorList>
    </citation>
    <scope>NUCLEOTIDE SEQUENCE [LARGE SCALE GENOMIC DNA]</scope>
    <source>
        <strain evidence="10 11">ROY-1-1-2</strain>
    </source>
</reference>
<dbReference type="Proteomes" id="UP000584642">
    <property type="component" value="Unassembled WGS sequence"/>
</dbReference>
<dbReference type="Pfam" id="PF01850">
    <property type="entry name" value="PIN"/>
    <property type="match status" value="1"/>
</dbReference>
<dbReference type="RefSeq" id="WP_180285475.1">
    <property type="nucleotide sequence ID" value="NZ_JABFDB010000031.1"/>
</dbReference>
<keyword evidence="11" id="KW-1185">Reference proteome</keyword>
<dbReference type="PANTHER" id="PTHR33653">
    <property type="entry name" value="RIBONUCLEASE VAPC2"/>
    <property type="match status" value="1"/>
</dbReference>
<keyword evidence="2 8" id="KW-1277">Toxin-antitoxin system</keyword>
<evidence type="ECO:0000256" key="7">
    <source>
        <dbReference type="ARBA" id="ARBA00038093"/>
    </source>
</evidence>
<evidence type="ECO:0000256" key="6">
    <source>
        <dbReference type="ARBA" id="ARBA00022842"/>
    </source>
</evidence>
<evidence type="ECO:0000313" key="11">
    <source>
        <dbReference type="Proteomes" id="UP000584642"/>
    </source>
</evidence>
<comment type="caution">
    <text evidence="10">The sequence shown here is derived from an EMBL/GenBank/DDBJ whole genome shotgun (WGS) entry which is preliminary data.</text>
</comment>
<feature type="binding site" evidence="8">
    <location>
        <position position="5"/>
    </location>
    <ligand>
        <name>Mg(2+)</name>
        <dbReference type="ChEBI" id="CHEBI:18420"/>
    </ligand>
</feature>
<accession>A0ABX2TIW6</accession>
<dbReference type="EC" id="3.1.-.-" evidence="8"/>
<dbReference type="InterPro" id="IPR022907">
    <property type="entry name" value="VapC_family"/>
</dbReference>
<keyword evidence="3 8" id="KW-0540">Nuclease</keyword>
<evidence type="ECO:0000256" key="2">
    <source>
        <dbReference type="ARBA" id="ARBA00022649"/>
    </source>
</evidence>
<feature type="domain" description="PIN" evidence="9">
    <location>
        <begin position="2"/>
        <end position="121"/>
    </location>
</feature>
<dbReference type="HAMAP" id="MF_00265">
    <property type="entry name" value="VapC_Nob1"/>
    <property type="match status" value="1"/>
</dbReference>
<dbReference type="InterPro" id="IPR050556">
    <property type="entry name" value="Type_II_TA_system_RNase"/>
</dbReference>
<dbReference type="InterPro" id="IPR029060">
    <property type="entry name" value="PIN-like_dom_sf"/>
</dbReference>
<proteinExistence type="inferred from homology"/>
<organism evidence="10 11">
    <name type="scientific">Azospirillum oleiclasticum</name>
    <dbReference type="NCBI Taxonomy" id="2735135"/>
    <lineage>
        <taxon>Bacteria</taxon>
        <taxon>Pseudomonadati</taxon>
        <taxon>Pseudomonadota</taxon>
        <taxon>Alphaproteobacteria</taxon>
        <taxon>Rhodospirillales</taxon>
        <taxon>Azospirillaceae</taxon>
        <taxon>Azospirillum</taxon>
    </lineage>
</organism>
<name>A0ABX2TIW6_9PROT</name>
<comment type="cofactor">
    <cofactor evidence="1 8">
        <name>Mg(2+)</name>
        <dbReference type="ChEBI" id="CHEBI:18420"/>
    </cofactor>
</comment>
<dbReference type="PANTHER" id="PTHR33653:SF1">
    <property type="entry name" value="RIBONUCLEASE VAPC2"/>
    <property type="match status" value="1"/>
</dbReference>
<dbReference type="EMBL" id="JABFDB010000031">
    <property type="protein sequence ID" value="NYZ23695.1"/>
    <property type="molecule type" value="Genomic_DNA"/>
</dbReference>
<dbReference type="Gene3D" id="3.40.50.1010">
    <property type="entry name" value="5'-nuclease"/>
    <property type="match status" value="1"/>
</dbReference>
<evidence type="ECO:0000313" key="10">
    <source>
        <dbReference type="EMBL" id="NYZ23695.1"/>
    </source>
</evidence>
<dbReference type="InterPro" id="IPR002716">
    <property type="entry name" value="PIN_dom"/>
</dbReference>
<sequence>MYLLDTMVLSELRRPDRADPGLAGWAAGAAPADEFVSAITLFEIELGAALLGRKDPTREAVLRAWIDRQLLPAFDGRILAVDAGVARRCAGLHVPLPRPQRDSLIAATALVHGLVLVTRNQSDFAPMGVRLLNPWSGR</sequence>
<keyword evidence="4 8" id="KW-0479">Metal-binding</keyword>
<keyword evidence="5 8" id="KW-0378">Hydrolase</keyword>
<evidence type="ECO:0000256" key="1">
    <source>
        <dbReference type="ARBA" id="ARBA00001946"/>
    </source>
</evidence>
<comment type="function">
    <text evidence="8">Toxic component of a toxin-antitoxin (TA) system. An RNase.</text>
</comment>